<dbReference type="SMART" id="SM00448">
    <property type="entry name" value="REC"/>
    <property type="match status" value="1"/>
</dbReference>
<dbReference type="Proteomes" id="UP000634668">
    <property type="component" value="Unassembled WGS sequence"/>
</dbReference>
<feature type="modified residue" description="4-aspartylphosphate" evidence="2">
    <location>
        <position position="54"/>
    </location>
</feature>
<keyword evidence="5" id="KW-1185">Reference proteome</keyword>
<evidence type="ECO:0000313" key="4">
    <source>
        <dbReference type="EMBL" id="GGW41412.1"/>
    </source>
</evidence>
<gene>
    <name evidence="4" type="ORF">GCM10007383_27730</name>
</gene>
<proteinExistence type="predicted"/>
<dbReference type="SUPFAM" id="SSF52172">
    <property type="entry name" value="CheY-like"/>
    <property type="match status" value="1"/>
</dbReference>
<dbReference type="PANTHER" id="PTHR44591">
    <property type="entry name" value="STRESS RESPONSE REGULATOR PROTEIN 1"/>
    <property type="match status" value="1"/>
</dbReference>
<reference evidence="4" key="1">
    <citation type="journal article" date="2014" name="Int. J. Syst. Evol. Microbiol.">
        <title>Complete genome sequence of Corynebacterium casei LMG S-19264T (=DSM 44701T), isolated from a smear-ripened cheese.</title>
        <authorList>
            <consortium name="US DOE Joint Genome Institute (JGI-PGF)"/>
            <person name="Walter F."/>
            <person name="Albersmeier A."/>
            <person name="Kalinowski J."/>
            <person name="Ruckert C."/>
        </authorList>
    </citation>
    <scope>NUCLEOTIDE SEQUENCE</scope>
    <source>
        <strain evidence="4">KCTC 12113</strain>
    </source>
</reference>
<dbReference type="AlphaFoldDB" id="A0A918J166"/>
<feature type="domain" description="Response regulatory" evidence="3">
    <location>
        <begin position="4"/>
        <end position="119"/>
    </location>
</feature>
<reference evidence="4" key="2">
    <citation type="submission" date="2020-09" db="EMBL/GenBank/DDBJ databases">
        <authorList>
            <person name="Sun Q."/>
            <person name="Kim S."/>
        </authorList>
    </citation>
    <scope>NUCLEOTIDE SEQUENCE</scope>
    <source>
        <strain evidence="4">KCTC 12113</strain>
    </source>
</reference>
<organism evidence="4 5">
    <name type="scientific">Arenibacter certesii</name>
    <dbReference type="NCBI Taxonomy" id="228955"/>
    <lineage>
        <taxon>Bacteria</taxon>
        <taxon>Pseudomonadati</taxon>
        <taxon>Bacteroidota</taxon>
        <taxon>Flavobacteriia</taxon>
        <taxon>Flavobacteriales</taxon>
        <taxon>Flavobacteriaceae</taxon>
        <taxon>Arenibacter</taxon>
    </lineage>
</organism>
<keyword evidence="1 2" id="KW-0597">Phosphoprotein</keyword>
<evidence type="ECO:0000256" key="2">
    <source>
        <dbReference type="PROSITE-ProRule" id="PRU00169"/>
    </source>
</evidence>
<dbReference type="Pfam" id="PF00072">
    <property type="entry name" value="Response_reg"/>
    <property type="match status" value="1"/>
</dbReference>
<evidence type="ECO:0000259" key="3">
    <source>
        <dbReference type="PROSITE" id="PS50110"/>
    </source>
</evidence>
<dbReference type="RefSeq" id="WP_026814170.1">
    <property type="nucleotide sequence ID" value="NZ_BMWP01000020.1"/>
</dbReference>
<accession>A0A918J166</accession>
<evidence type="ECO:0000256" key="1">
    <source>
        <dbReference type="ARBA" id="ARBA00022553"/>
    </source>
</evidence>
<evidence type="ECO:0000313" key="5">
    <source>
        <dbReference type="Proteomes" id="UP000634668"/>
    </source>
</evidence>
<dbReference type="GO" id="GO:0000160">
    <property type="term" value="P:phosphorelay signal transduction system"/>
    <property type="evidence" value="ECO:0007669"/>
    <property type="project" value="InterPro"/>
</dbReference>
<dbReference type="PANTHER" id="PTHR44591:SF3">
    <property type="entry name" value="RESPONSE REGULATORY DOMAIN-CONTAINING PROTEIN"/>
    <property type="match status" value="1"/>
</dbReference>
<sequence length="135" mass="15337">MLTKILIVEDNMVIQMFLECTIDEIENVAITTANNGEEALAIMEEEVPDLVLLDIGLNGERNGIEIAELINEKYGISIVFITGNSDQTTLERAQKANPEYIINKPIDENQLKKEILRIIFKISNRNIDKGQEYKK</sequence>
<dbReference type="Gene3D" id="3.40.50.2300">
    <property type="match status" value="1"/>
</dbReference>
<protein>
    <recommendedName>
        <fullName evidence="3">Response regulatory domain-containing protein</fullName>
    </recommendedName>
</protein>
<dbReference type="InterPro" id="IPR011006">
    <property type="entry name" value="CheY-like_superfamily"/>
</dbReference>
<dbReference type="EMBL" id="BMWP01000020">
    <property type="protein sequence ID" value="GGW41412.1"/>
    <property type="molecule type" value="Genomic_DNA"/>
</dbReference>
<name>A0A918J166_9FLAO</name>
<dbReference type="InterPro" id="IPR001789">
    <property type="entry name" value="Sig_transdc_resp-reg_receiver"/>
</dbReference>
<dbReference type="InterPro" id="IPR050595">
    <property type="entry name" value="Bact_response_regulator"/>
</dbReference>
<comment type="caution">
    <text evidence="4">The sequence shown here is derived from an EMBL/GenBank/DDBJ whole genome shotgun (WGS) entry which is preliminary data.</text>
</comment>
<dbReference type="PROSITE" id="PS50110">
    <property type="entry name" value="RESPONSE_REGULATORY"/>
    <property type="match status" value="1"/>
</dbReference>